<organism evidence="2 3">
    <name type="scientific">Pleurodeles waltl</name>
    <name type="common">Iberian ribbed newt</name>
    <dbReference type="NCBI Taxonomy" id="8319"/>
    <lineage>
        <taxon>Eukaryota</taxon>
        <taxon>Metazoa</taxon>
        <taxon>Chordata</taxon>
        <taxon>Craniata</taxon>
        <taxon>Vertebrata</taxon>
        <taxon>Euteleostomi</taxon>
        <taxon>Amphibia</taxon>
        <taxon>Batrachia</taxon>
        <taxon>Caudata</taxon>
        <taxon>Salamandroidea</taxon>
        <taxon>Salamandridae</taxon>
        <taxon>Pleurodelinae</taxon>
        <taxon>Pleurodeles</taxon>
    </lineage>
</organism>
<dbReference type="AlphaFoldDB" id="A0AAV7UC00"/>
<feature type="region of interest" description="Disordered" evidence="1">
    <location>
        <begin position="72"/>
        <end position="151"/>
    </location>
</feature>
<dbReference type="EMBL" id="JANPWB010000005">
    <property type="protein sequence ID" value="KAJ1185924.1"/>
    <property type="molecule type" value="Genomic_DNA"/>
</dbReference>
<evidence type="ECO:0000256" key="1">
    <source>
        <dbReference type="SAM" id="MobiDB-lite"/>
    </source>
</evidence>
<accession>A0AAV7UC00</accession>
<gene>
    <name evidence="2" type="ORF">NDU88_002710</name>
</gene>
<feature type="compositionally biased region" description="Basic and acidic residues" evidence="1">
    <location>
        <begin position="72"/>
        <end position="81"/>
    </location>
</feature>
<sequence length="151" mass="15987">MQGTVPGRSRALVPYPGRAGERAWSADARADLRPSLLREAGALGEARAQRRADECDLGPEAVLGACLPARGAEAKRPRKEVGPGLGGAQPLIRRREPEAPEEKYVKPPLEPTGPRTSEGDVRSGAERLGNPWGPPIKHHPGGGGGKKEKKT</sequence>
<evidence type="ECO:0000313" key="2">
    <source>
        <dbReference type="EMBL" id="KAJ1185924.1"/>
    </source>
</evidence>
<keyword evidence="3" id="KW-1185">Reference proteome</keyword>
<dbReference type="Proteomes" id="UP001066276">
    <property type="component" value="Chromosome 3_1"/>
</dbReference>
<comment type="caution">
    <text evidence="2">The sequence shown here is derived from an EMBL/GenBank/DDBJ whole genome shotgun (WGS) entry which is preliminary data.</text>
</comment>
<protein>
    <submittedName>
        <fullName evidence="2">Uncharacterized protein</fullName>
    </submittedName>
</protein>
<proteinExistence type="predicted"/>
<evidence type="ECO:0000313" key="3">
    <source>
        <dbReference type="Proteomes" id="UP001066276"/>
    </source>
</evidence>
<reference evidence="2" key="1">
    <citation type="journal article" date="2022" name="bioRxiv">
        <title>Sequencing and chromosome-scale assembly of the giantPleurodeles waltlgenome.</title>
        <authorList>
            <person name="Brown T."/>
            <person name="Elewa A."/>
            <person name="Iarovenko S."/>
            <person name="Subramanian E."/>
            <person name="Araus A.J."/>
            <person name="Petzold A."/>
            <person name="Susuki M."/>
            <person name="Suzuki K.-i.T."/>
            <person name="Hayashi T."/>
            <person name="Toyoda A."/>
            <person name="Oliveira C."/>
            <person name="Osipova E."/>
            <person name="Leigh N.D."/>
            <person name="Simon A."/>
            <person name="Yun M.H."/>
        </authorList>
    </citation>
    <scope>NUCLEOTIDE SEQUENCE</scope>
    <source>
        <strain evidence="2">20211129_DDA</strain>
        <tissue evidence="2">Liver</tissue>
    </source>
</reference>
<feature type="compositionally biased region" description="Basic and acidic residues" evidence="1">
    <location>
        <begin position="93"/>
        <end position="105"/>
    </location>
</feature>
<name>A0AAV7UC00_PLEWA</name>